<feature type="transmembrane region" description="Helical" evidence="6">
    <location>
        <begin position="224"/>
        <end position="242"/>
    </location>
</feature>
<keyword evidence="5 6" id="KW-0472">Membrane</keyword>
<gene>
    <name evidence="8" type="ORF">FC093_14365</name>
</gene>
<feature type="transmembrane region" description="Helical" evidence="6">
    <location>
        <begin position="272"/>
        <end position="290"/>
    </location>
</feature>
<sequence length="300" mass="33162">MKSSPLHSTTPFIITGLLFSMLWASASVAGKIGIQSVEPLLLFNVRFLLAGTIMLVYAYLFARKKLPKRGDWKQLVIFGSLNTTLYLGLYIIALKQVSAGIGSLAPATNPLMISVLTAVWTGRRVKAVQWLSIALGMAGVIIATYPLLQNSTATVQGLILMLLSMLCYSAGVIYFAETKWQLPSIVINGWQVFIGGILLLPFSLLMHHPNTINYFDSKFWGAEGWLVIPVSIISVQLWLYLLKVDAVRASLWLFLCPVFGFVYAAILLNEPITVYTVVGTLFVIIGLYLGQKKRPVNKME</sequence>
<evidence type="ECO:0000256" key="4">
    <source>
        <dbReference type="ARBA" id="ARBA00022989"/>
    </source>
</evidence>
<dbReference type="PANTHER" id="PTHR32322">
    <property type="entry name" value="INNER MEMBRANE TRANSPORTER"/>
    <property type="match status" value="1"/>
</dbReference>
<dbReference type="InterPro" id="IPR000620">
    <property type="entry name" value="EamA_dom"/>
</dbReference>
<dbReference type="AlphaFoldDB" id="A0A4U3KYL3"/>
<dbReference type="SUPFAM" id="SSF103481">
    <property type="entry name" value="Multidrug resistance efflux transporter EmrE"/>
    <property type="match status" value="2"/>
</dbReference>
<name>A0A4U3KYL3_9BACT</name>
<feature type="transmembrane region" description="Helical" evidence="6">
    <location>
        <begin position="40"/>
        <end position="62"/>
    </location>
</feature>
<evidence type="ECO:0000256" key="2">
    <source>
        <dbReference type="ARBA" id="ARBA00007362"/>
    </source>
</evidence>
<dbReference type="EMBL" id="SZQL01000011">
    <property type="protein sequence ID" value="TKK67472.1"/>
    <property type="molecule type" value="Genomic_DNA"/>
</dbReference>
<dbReference type="InterPro" id="IPR037185">
    <property type="entry name" value="EmrE-like"/>
</dbReference>
<feature type="domain" description="EamA" evidence="7">
    <location>
        <begin position="13"/>
        <end position="144"/>
    </location>
</feature>
<evidence type="ECO:0000259" key="7">
    <source>
        <dbReference type="Pfam" id="PF00892"/>
    </source>
</evidence>
<evidence type="ECO:0000256" key="5">
    <source>
        <dbReference type="ARBA" id="ARBA00023136"/>
    </source>
</evidence>
<dbReference type="GO" id="GO:0016020">
    <property type="term" value="C:membrane"/>
    <property type="evidence" value="ECO:0007669"/>
    <property type="project" value="UniProtKB-SubCell"/>
</dbReference>
<dbReference type="OrthoDB" id="1098926at2"/>
<feature type="transmembrane region" description="Helical" evidence="6">
    <location>
        <begin position="74"/>
        <end position="93"/>
    </location>
</feature>
<evidence type="ECO:0000313" key="9">
    <source>
        <dbReference type="Proteomes" id="UP000305848"/>
    </source>
</evidence>
<feature type="transmembrane region" description="Helical" evidence="6">
    <location>
        <begin position="99"/>
        <end position="120"/>
    </location>
</feature>
<comment type="caution">
    <text evidence="8">The sequence shown here is derived from an EMBL/GenBank/DDBJ whole genome shotgun (WGS) entry which is preliminary data.</text>
</comment>
<keyword evidence="4 6" id="KW-1133">Transmembrane helix</keyword>
<feature type="transmembrane region" description="Helical" evidence="6">
    <location>
        <begin position="154"/>
        <end position="176"/>
    </location>
</feature>
<feature type="transmembrane region" description="Helical" evidence="6">
    <location>
        <begin position="249"/>
        <end position="266"/>
    </location>
</feature>
<comment type="similarity">
    <text evidence="2">Belongs to the EamA transporter family.</text>
</comment>
<keyword evidence="9" id="KW-1185">Reference proteome</keyword>
<dbReference type="Proteomes" id="UP000305848">
    <property type="component" value="Unassembled WGS sequence"/>
</dbReference>
<reference evidence="8 9" key="1">
    <citation type="submission" date="2019-05" db="EMBL/GenBank/DDBJ databases">
        <title>Panacibacter sp. strain 17mud1-8 Genome sequencing and assembly.</title>
        <authorList>
            <person name="Chhetri G."/>
        </authorList>
    </citation>
    <scope>NUCLEOTIDE SEQUENCE [LARGE SCALE GENOMIC DNA]</scope>
    <source>
        <strain evidence="8 9">17mud1-8</strain>
    </source>
</reference>
<evidence type="ECO:0000256" key="6">
    <source>
        <dbReference type="SAM" id="Phobius"/>
    </source>
</evidence>
<feature type="transmembrane region" description="Helical" evidence="6">
    <location>
        <begin position="127"/>
        <end position="148"/>
    </location>
</feature>
<evidence type="ECO:0000313" key="8">
    <source>
        <dbReference type="EMBL" id="TKK67472.1"/>
    </source>
</evidence>
<dbReference type="InterPro" id="IPR050638">
    <property type="entry name" value="AA-Vitamin_Transporters"/>
</dbReference>
<evidence type="ECO:0000256" key="3">
    <source>
        <dbReference type="ARBA" id="ARBA00022692"/>
    </source>
</evidence>
<proteinExistence type="inferred from homology"/>
<feature type="transmembrane region" description="Helical" evidence="6">
    <location>
        <begin position="185"/>
        <end position="204"/>
    </location>
</feature>
<protein>
    <submittedName>
        <fullName evidence="8">EamA family transporter</fullName>
    </submittedName>
</protein>
<comment type="subcellular location">
    <subcellularLocation>
        <location evidence="1">Membrane</location>
        <topology evidence="1">Multi-pass membrane protein</topology>
    </subcellularLocation>
</comment>
<accession>A0A4U3KYL3</accession>
<keyword evidence="3 6" id="KW-0812">Transmembrane</keyword>
<evidence type="ECO:0000256" key="1">
    <source>
        <dbReference type="ARBA" id="ARBA00004141"/>
    </source>
</evidence>
<dbReference type="Pfam" id="PF00892">
    <property type="entry name" value="EamA"/>
    <property type="match status" value="2"/>
</dbReference>
<dbReference type="RefSeq" id="WP_137262489.1">
    <property type="nucleotide sequence ID" value="NZ_SZQL01000011.1"/>
</dbReference>
<dbReference type="PANTHER" id="PTHR32322:SF2">
    <property type="entry name" value="EAMA DOMAIN-CONTAINING PROTEIN"/>
    <property type="match status" value="1"/>
</dbReference>
<feature type="domain" description="EamA" evidence="7">
    <location>
        <begin position="157"/>
        <end position="289"/>
    </location>
</feature>
<organism evidence="8 9">
    <name type="scientific">Ilyomonas limi</name>
    <dbReference type="NCBI Taxonomy" id="2575867"/>
    <lineage>
        <taxon>Bacteria</taxon>
        <taxon>Pseudomonadati</taxon>
        <taxon>Bacteroidota</taxon>
        <taxon>Chitinophagia</taxon>
        <taxon>Chitinophagales</taxon>
        <taxon>Chitinophagaceae</taxon>
        <taxon>Ilyomonas</taxon>
    </lineage>
</organism>